<keyword evidence="5 9" id="KW-0732">Signal</keyword>
<dbReference type="AlphaFoldDB" id="A0A2K3MZE6"/>
<dbReference type="PROSITE" id="PS50213">
    <property type="entry name" value="FAS1"/>
    <property type="match status" value="1"/>
</dbReference>
<evidence type="ECO:0000256" key="1">
    <source>
        <dbReference type="ARBA" id="ARBA00004609"/>
    </source>
</evidence>
<evidence type="ECO:0000256" key="3">
    <source>
        <dbReference type="ARBA" id="ARBA00022475"/>
    </source>
</evidence>
<comment type="subcellular location">
    <subcellularLocation>
        <location evidence="1">Cell membrane</location>
        <topology evidence="1">Lipid-anchor</topology>
        <topology evidence="1">GPI-anchor</topology>
    </subcellularLocation>
</comment>
<dbReference type="PANTHER" id="PTHR32382">
    <property type="entry name" value="FASCICLIN-LIKE ARABINOGALACTAN PROTEIN"/>
    <property type="match status" value="1"/>
</dbReference>
<dbReference type="STRING" id="57577.A0A2K3MZE6"/>
<feature type="domain" description="FAS1" evidence="10">
    <location>
        <begin position="23"/>
        <end position="162"/>
    </location>
</feature>
<evidence type="ECO:0000256" key="7">
    <source>
        <dbReference type="ARBA" id="ARBA00023288"/>
    </source>
</evidence>
<gene>
    <name evidence="11" type="ORF">L195_g019367</name>
</gene>
<comment type="caution">
    <text evidence="11">The sequence shown here is derived from an EMBL/GenBank/DDBJ whole genome shotgun (WGS) entry which is preliminary data.</text>
</comment>
<sequence>MGFKSCYFVCLTIFLSISSSIDALDITKLLGDKPDYATFSKYLTETKLVDQINSQKTVTVLVVNNGALSSLSGKSPEVIKAILSTHVILEFVDEKKLMQDIIGPGKLMTTLYQQGKLKAALIGEGSIAFGSSVSGAPAPDAEIVQSVVSQPDISVIEISKLIVTPGIDSQTPASPSNGQAPAATKTKPEGASAPSATTKAPTAPAKAPAGSAKAPVPTEGAKSAAPTEGAKAPAVSNDDAKAPTKSAEAPTHDAKADAPTTGAQTPSSEEAATTAPPPSEVVTESPAVTPTTGGEAAGPGGEAAGPGGEAAADSTTPSSSSRPIVGLVGAVMCFASLLVVM</sequence>
<evidence type="ECO:0000256" key="6">
    <source>
        <dbReference type="ARBA" id="ARBA00023136"/>
    </source>
</evidence>
<evidence type="ECO:0000256" key="2">
    <source>
        <dbReference type="ARBA" id="ARBA00007843"/>
    </source>
</evidence>
<dbReference type="Gene3D" id="2.30.180.10">
    <property type="entry name" value="FAS1 domain"/>
    <property type="match status" value="1"/>
</dbReference>
<dbReference type="GO" id="GO:0098552">
    <property type="term" value="C:side of membrane"/>
    <property type="evidence" value="ECO:0007669"/>
    <property type="project" value="UniProtKB-KW"/>
</dbReference>
<proteinExistence type="inferred from homology"/>
<keyword evidence="4" id="KW-0336">GPI-anchor</keyword>
<accession>A0A2K3MZE6</accession>
<feature type="compositionally biased region" description="Low complexity" evidence="8">
    <location>
        <begin position="190"/>
        <end position="215"/>
    </location>
</feature>
<dbReference type="Pfam" id="PF02469">
    <property type="entry name" value="Fasciclin"/>
    <property type="match status" value="1"/>
</dbReference>
<feature type="signal peptide" evidence="9">
    <location>
        <begin position="1"/>
        <end position="23"/>
    </location>
</feature>
<evidence type="ECO:0000256" key="9">
    <source>
        <dbReference type="SAM" id="SignalP"/>
    </source>
</evidence>
<keyword evidence="6" id="KW-0472">Membrane</keyword>
<evidence type="ECO:0000256" key="4">
    <source>
        <dbReference type="ARBA" id="ARBA00022622"/>
    </source>
</evidence>
<dbReference type="SUPFAM" id="SSF82153">
    <property type="entry name" value="FAS1 domain"/>
    <property type="match status" value="1"/>
</dbReference>
<dbReference type="EMBL" id="ASHM01014216">
    <property type="protein sequence ID" value="PNX96165.1"/>
    <property type="molecule type" value="Genomic_DNA"/>
</dbReference>
<protein>
    <submittedName>
        <fullName evidence="11">Fasciclin-like arabinogalactan protein 14-like</fullName>
    </submittedName>
</protein>
<dbReference type="InterPro" id="IPR036378">
    <property type="entry name" value="FAS1_dom_sf"/>
</dbReference>
<evidence type="ECO:0000313" key="12">
    <source>
        <dbReference type="Proteomes" id="UP000236291"/>
    </source>
</evidence>
<feature type="compositionally biased region" description="Gly residues" evidence="8">
    <location>
        <begin position="295"/>
        <end position="308"/>
    </location>
</feature>
<dbReference type="PANTHER" id="PTHR32382:SF6">
    <property type="entry name" value="FASCICLIN-LIKE ARABINOGALACTAN PROTEIN 14"/>
    <property type="match status" value="1"/>
</dbReference>
<keyword evidence="7" id="KW-0449">Lipoprotein</keyword>
<evidence type="ECO:0000256" key="5">
    <source>
        <dbReference type="ARBA" id="ARBA00022729"/>
    </source>
</evidence>
<evidence type="ECO:0000256" key="8">
    <source>
        <dbReference type="SAM" id="MobiDB-lite"/>
    </source>
</evidence>
<reference evidence="11 12" key="1">
    <citation type="journal article" date="2014" name="Am. J. Bot.">
        <title>Genome assembly and annotation for red clover (Trifolium pratense; Fabaceae).</title>
        <authorList>
            <person name="Istvanek J."/>
            <person name="Jaros M."/>
            <person name="Krenek A."/>
            <person name="Repkova J."/>
        </authorList>
    </citation>
    <scope>NUCLEOTIDE SEQUENCE [LARGE SCALE GENOMIC DNA]</scope>
    <source>
        <strain evidence="12">cv. Tatra</strain>
        <tissue evidence="11">Young leaves</tissue>
    </source>
</reference>
<feature type="compositionally biased region" description="Low complexity" evidence="8">
    <location>
        <begin position="309"/>
        <end position="323"/>
    </location>
</feature>
<reference evidence="11 12" key="2">
    <citation type="journal article" date="2017" name="Front. Plant Sci.">
        <title>Gene Classification and Mining of Molecular Markers Useful in Red Clover (Trifolium pratense) Breeding.</title>
        <authorList>
            <person name="Istvanek J."/>
            <person name="Dluhosova J."/>
            <person name="Dluhos P."/>
            <person name="Patkova L."/>
            <person name="Nedelnik J."/>
            <person name="Repkova J."/>
        </authorList>
    </citation>
    <scope>NUCLEOTIDE SEQUENCE [LARGE SCALE GENOMIC DNA]</scope>
    <source>
        <strain evidence="12">cv. Tatra</strain>
        <tissue evidence="11">Young leaves</tissue>
    </source>
</reference>
<feature type="compositionally biased region" description="Polar residues" evidence="8">
    <location>
        <begin position="261"/>
        <end position="271"/>
    </location>
</feature>
<feature type="region of interest" description="Disordered" evidence="8">
    <location>
        <begin position="167"/>
        <end position="323"/>
    </location>
</feature>
<dbReference type="OrthoDB" id="694090at2759"/>
<dbReference type="GO" id="GO:0005886">
    <property type="term" value="C:plasma membrane"/>
    <property type="evidence" value="ECO:0007669"/>
    <property type="project" value="UniProtKB-SubCell"/>
</dbReference>
<feature type="chain" id="PRO_5014327983" evidence="9">
    <location>
        <begin position="24"/>
        <end position="341"/>
    </location>
</feature>
<evidence type="ECO:0000313" key="11">
    <source>
        <dbReference type="EMBL" id="PNX96165.1"/>
    </source>
</evidence>
<comment type="similarity">
    <text evidence="2">Belongs to the fasciclin-like AGP family.</text>
</comment>
<dbReference type="Proteomes" id="UP000236291">
    <property type="component" value="Unassembled WGS sequence"/>
</dbReference>
<organism evidence="11 12">
    <name type="scientific">Trifolium pratense</name>
    <name type="common">Red clover</name>
    <dbReference type="NCBI Taxonomy" id="57577"/>
    <lineage>
        <taxon>Eukaryota</taxon>
        <taxon>Viridiplantae</taxon>
        <taxon>Streptophyta</taxon>
        <taxon>Embryophyta</taxon>
        <taxon>Tracheophyta</taxon>
        <taxon>Spermatophyta</taxon>
        <taxon>Magnoliopsida</taxon>
        <taxon>eudicotyledons</taxon>
        <taxon>Gunneridae</taxon>
        <taxon>Pentapetalae</taxon>
        <taxon>rosids</taxon>
        <taxon>fabids</taxon>
        <taxon>Fabales</taxon>
        <taxon>Fabaceae</taxon>
        <taxon>Papilionoideae</taxon>
        <taxon>50 kb inversion clade</taxon>
        <taxon>NPAAA clade</taxon>
        <taxon>Hologalegina</taxon>
        <taxon>IRL clade</taxon>
        <taxon>Trifolieae</taxon>
        <taxon>Trifolium</taxon>
    </lineage>
</organism>
<dbReference type="InterPro" id="IPR033254">
    <property type="entry name" value="Plant_FLA"/>
</dbReference>
<feature type="compositionally biased region" description="Polar residues" evidence="8">
    <location>
        <begin position="167"/>
        <end position="179"/>
    </location>
</feature>
<name>A0A2K3MZE6_TRIPR</name>
<dbReference type="InterPro" id="IPR000782">
    <property type="entry name" value="FAS1_domain"/>
</dbReference>
<evidence type="ECO:0000259" key="10">
    <source>
        <dbReference type="PROSITE" id="PS50213"/>
    </source>
</evidence>
<keyword evidence="4" id="KW-0325">Glycoprotein</keyword>
<keyword evidence="3" id="KW-1003">Cell membrane</keyword>